<sequence length="258" mass="27953">MTRTMRALAGCLLLASACLTPLAAQAGDLDGIKQKGELSFALTGKYPPFSFIDIDGKLQGFDVDIGDGIARRLGVTAKPVTTAWDGIVGGLLAGKYDAIIGSLAITDERLKAVDFSEPYYLSGAQLFVRKDSPLQSIDEMDGKVIGITLGETYESWLREHKPNVTLKTYKGLPDILLDLQNKRIDGFVTDKIAGLLTIHDRNLNARPAGELLYPEKMGIAVRKDNPELKAAINAALADLDKDGSYKGISEKWLGTDIR</sequence>
<dbReference type="RefSeq" id="WP_169936829.1">
    <property type="nucleotide sequence ID" value="NZ_CP048833.1"/>
</dbReference>
<gene>
    <name evidence="6" type="ORF">G4G71_08630</name>
</gene>
<keyword evidence="7" id="KW-1185">Reference proteome</keyword>
<feature type="domain" description="Ionotropic glutamate receptor C-terminal" evidence="5">
    <location>
        <begin position="37"/>
        <end position="255"/>
    </location>
</feature>
<accession>A0A7Z3BJJ6</accession>
<dbReference type="Pfam" id="PF00497">
    <property type="entry name" value="SBP_bac_3"/>
    <property type="match status" value="1"/>
</dbReference>
<reference evidence="6 7" key="1">
    <citation type="submission" date="2020-02" db="EMBL/GenBank/DDBJ databases">
        <title>Complete genome sequence of Pseudomonas multiresinivorans ORNL1.</title>
        <authorList>
            <person name="Podar M."/>
        </authorList>
    </citation>
    <scope>NUCLEOTIDE SEQUENCE [LARGE SCALE GENOMIC DNA]</scope>
    <source>
        <strain evidence="7">populi</strain>
    </source>
</reference>
<dbReference type="SMART" id="SM00079">
    <property type="entry name" value="PBPe"/>
    <property type="match status" value="1"/>
</dbReference>
<dbReference type="Proteomes" id="UP000502549">
    <property type="component" value="Chromosome"/>
</dbReference>
<keyword evidence="2 3" id="KW-0732">Signal</keyword>
<feature type="domain" description="Solute-binding protein family 3/N-terminal" evidence="4">
    <location>
        <begin position="37"/>
        <end position="256"/>
    </location>
</feature>
<evidence type="ECO:0000256" key="3">
    <source>
        <dbReference type="SAM" id="SignalP"/>
    </source>
</evidence>
<evidence type="ECO:0000256" key="1">
    <source>
        <dbReference type="ARBA" id="ARBA00010333"/>
    </source>
</evidence>
<dbReference type="SMART" id="SM00062">
    <property type="entry name" value="PBPb"/>
    <property type="match status" value="1"/>
</dbReference>
<dbReference type="InterPro" id="IPR001320">
    <property type="entry name" value="Iontro_rcpt_C"/>
</dbReference>
<dbReference type="SUPFAM" id="SSF53850">
    <property type="entry name" value="Periplasmic binding protein-like II"/>
    <property type="match status" value="1"/>
</dbReference>
<feature type="chain" id="PRO_5030599748" evidence="3">
    <location>
        <begin position="27"/>
        <end position="258"/>
    </location>
</feature>
<dbReference type="GO" id="GO:0015276">
    <property type="term" value="F:ligand-gated monoatomic ion channel activity"/>
    <property type="evidence" value="ECO:0007669"/>
    <property type="project" value="InterPro"/>
</dbReference>
<name>A0A7Z3BJJ6_9PSED</name>
<protein>
    <submittedName>
        <fullName evidence="6">Transporter substrate-binding domain-containing protein</fullName>
    </submittedName>
</protein>
<evidence type="ECO:0000259" key="4">
    <source>
        <dbReference type="SMART" id="SM00062"/>
    </source>
</evidence>
<evidence type="ECO:0000313" key="7">
    <source>
        <dbReference type="Proteomes" id="UP000502549"/>
    </source>
</evidence>
<dbReference type="CDD" id="cd13713">
    <property type="entry name" value="PBP2_Cystine_like_1"/>
    <property type="match status" value="1"/>
</dbReference>
<evidence type="ECO:0000256" key="2">
    <source>
        <dbReference type="ARBA" id="ARBA00022729"/>
    </source>
</evidence>
<dbReference type="KEGG" id="pmui:G4G71_08630"/>
<organism evidence="6 7">
    <name type="scientific">Pseudomonas multiresinivorans</name>
    <dbReference type="NCBI Taxonomy" id="95301"/>
    <lineage>
        <taxon>Bacteria</taxon>
        <taxon>Pseudomonadati</taxon>
        <taxon>Pseudomonadota</taxon>
        <taxon>Gammaproteobacteria</taxon>
        <taxon>Pseudomonadales</taxon>
        <taxon>Pseudomonadaceae</taxon>
        <taxon>Pseudomonas</taxon>
    </lineage>
</organism>
<proteinExistence type="inferred from homology"/>
<dbReference type="PANTHER" id="PTHR35936:SF19">
    <property type="entry name" value="AMINO-ACID-BINDING PROTEIN YXEM-RELATED"/>
    <property type="match status" value="1"/>
</dbReference>
<evidence type="ECO:0000259" key="5">
    <source>
        <dbReference type="SMART" id="SM00079"/>
    </source>
</evidence>
<feature type="signal peptide" evidence="3">
    <location>
        <begin position="1"/>
        <end position="26"/>
    </location>
</feature>
<dbReference type="PROSITE" id="PS51257">
    <property type="entry name" value="PROKAR_LIPOPROTEIN"/>
    <property type="match status" value="1"/>
</dbReference>
<dbReference type="EMBL" id="CP048833">
    <property type="protein sequence ID" value="QJP07937.1"/>
    <property type="molecule type" value="Genomic_DNA"/>
</dbReference>
<dbReference type="InterPro" id="IPR001638">
    <property type="entry name" value="Solute-binding_3/MltF_N"/>
</dbReference>
<comment type="similarity">
    <text evidence="1">Belongs to the bacterial solute-binding protein 3 family.</text>
</comment>
<dbReference type="GO" id="GO:0016020">
    <property type="term" value="C:membrane"/>
    <property type="evidence" value="ECO:0007669"/>
    <property type="project" value="InterPro"/>
</dbReference>
<dbReference type="Gene3D" id="3.40.190.10">
    <property type="entry name" value="Periplasmic binding protein-like II"/>
    <property type="match status" value="2"/>
</dbReference>
<dbReference type="PANTHER" id="PTHR35936">
    <property type="entry name" value="MEMBRANE-BOUND LYTIC MUREIN TRANSGLYCOSYLASE F"/>
    <property type="match status" value="1"/>
</dbReference>
<dbReference type="AlphaFoldDB" id="A0A7Z3BJJ6"/>
<evidence type="ECO:0000313" key="6">
    <source>
        <dbReference type="EMBL" id="QJP07937.1"/>
    </source>
</evidence>